<sequence length="181" mass="20459">MKILRFVFIALALLASAFIYFRFYYTKSFSPSSTASFSKNGLDVAVDYCQPSKKGRLIFGTEQQKALVPYGKWWRTGANEATVIKFNKNVIIGDKPLKAGTYTLFTIPTANDWTIIINNEVGQWGLSYDPAKDVLKTQVPSFLKNDVQEMFLIDFTERPDGANLIMHWDSTEVVVPITVQP</sequence>
<proteinExistence type="predicted"/>
<dbReference type="RefSeq" id="WP_092014530.1">
    <property type="nucleotide sequence ID" value="NZ_FOXH01000003.1"/>
</dbReference>
<evidence type="ECO:0008006" key="3">
    <source>
        <dbReference type="Google" id="ProtNLM"/>
    </source>
</evidence>
<reference evidence="1 2" key="1">
    <citation type="submission" date="2016-10" db="EMBL/GenBank/DDBJ databases">
        <authorList>
            <person name="de Groot N.N."/>
        </authorList>
    </citation>
    <scope>NUCLEOTIDE SEQUENCE [LARGE SCALE GENOMIC DNA]</scope>
    <source>
        <strain evidence="2">E92,LMG 26720,CCM 7988</strain>
    </source>
</reference>
<gene>
    <name evidence="1" type="ORF">SAMN04515674_103315</name>
</gene>
<protein>
    <recommendedName>
        <fullName evidence="3">DUF2911 domain-containing protein</fullName>
    </recommendedName>
</protein>
<name>A0A1I5QQ97_9BACT</name>
<dbReference type="AlphaFoldDB" id="A0A1I5QQ97"/>
<evidence type="ECO:0000313" key="1">
    <source>
        <dbReference type="EMBL" id="SFP48478.1"/>
    </source>
</evidence>
<organism evidence="1 2">
    <name type="scientific">Pseudarcicella hirudinis</name>
    <dbReference type="NCBI Taxonomy" id="1079859"/>
    <lineage>
        <taxon>Bacteria</taxon>
        <taxon>Pseudomonadati</taxon>
        <taxon>Bacteroidota</taxon>
        <taxon>Cytophagia</taxon>
        <taxon>Cytophagales</taxon>
        <taxon>Flectobacillaceae</taxon>
        <taxon>Pseudarcicella</taxon>
    </lineage>
</organism>
<accession>A0A1I5QQ97</accession>
<dbReference type="EMBL" id="FOXH01000003">
    <property type="protein sequence ID" value="SFP48478.1"/>
    <property type="molecule type" value="Genomic_DNA"/>
</dbReference>
<dbReference type="OrthoDB" id="195456at2"/>
<dbReference type="STRING" id="1079859.SAMN04515674_103315"/>
<dbReference type="Proteomes" id="UP000199306">
    <property type="component" value="Unassembled WGS sequence"/>
</dbReference>
<dbReference type="Pfam" id="PF11138">
    <property type="entry name" value="DUF2911"/>
    <property type="match status" value="1"/>
</dbReference>
<dbReference type="InterPro" id="IPR021314">
    <property type="entry name" value="DUF2911"/>
</dbReference>
<keyword evidence="2" id="KW-1185">Reference proteome</keyword>
<evidence type="ECO:0000313" key="2">
    <source>
        <dbReference type="Proteomes" id="UP000199306"/>
    </source>
</evidence>